<keyword evidence="2 12" id="KW-1003">Cell membrane</keyword>
<evidence type="ECO:0000256" key="6">
    <source>
        <dbReference type="ARBA" id="ARBA00023053"/>
    </source>
</evidence>
<evidence type="ECO:0000256" key="8">
    <source>
        <dbReference type="ARBA" id="ARBA00023136"/>
    </source>
</evidence>
<evidence type="ECO:0000256" key="9">
    <source>
        <dbReference type="ARBA" id="ARBA00023303"/>
    </source>
</evidence>
<keyword evidence="12" id="KW-0813">Transport</keyword>
<feature type="binding site" evidence="12">
    <location>
        <position position="86"/>
    </location>
    <ligand>
        <name>Na(+)</name>
        <dbReference type="ChEBI" id="CHEBI:29101"/>
        <note>structural</note>
    </ligand>
</feature>
<dbReference type="KEGG" id="amx:AM2010_360"/>
<evidence type="ECO:0000256" key="7">
    <source>
        <dbReference type="ARBA" id="ARBA00023065"/>
    </source>
</evidence>
<evidence type="ECO:0000256" key="10">
    <source>
        <dbReference type="ARBA" id="ARBA00035120"/>
    </source>
</evidence>
<dbReference type="HAMAP" id="MF_00454">
    <property type="entry name" value="FluC"/>
    <property type="match status" value="1"/>
</dbReference>
<evidence type="ECO:0000256" key="5">
    <source>
        <dbReference type="ARBA" id="ARBA00022989"/>
    </source>
</evidence>
<organism evidence="13 14">
    <name type="scientific">Pelagerythrobacter marensis</name>
    <dbReference type="NCBI Taxonomy" id="543877"/>
    <lineage>
        <taxon>Bacteria</taxon>
        <taxon>Pseudomonadati</taxon>
        <taxon>Pseudomonadota</taxon>
        <taxon>Alphaproteobacteria</taxon>
        <taxon>Sphingomonadales</taxon>
        <taxon>Erythrobacteraceae</taxon>
        <taxon>Pelagerythrobacter</taxon>
    </lineage>
</organism>
<dbReference type="InterPro" id="IPR003691">
    <property type="entry name" value="FluC"/>
</dbReference>
<name>A0A0G3X7R7_9SPHN</name>
<protein>
    <recommendedName>
        <fullName evidence="12">Fluoride-specific ion channel FluC</fullName>
    </recommendedName>
</protein>
<evidence type="ECO:0000313" key="13">
    <source>
        <dbReference type="EMBL" id="AKM06448.1"/>
    </source>
</evidence>
<sequence length="136" mass="13960">MTSVSPIAASLYVFAGGGAGAILRYQTGRLLTHLLGPQAVTAFPWATLAVNVIGGCAMGLLAGWLARHGGAAGEQWRLLAGVGLLGGFTTFSAFSLELMLLVERGQPWLAASYALISVLAGLTALYIGLIAMRIAA</sequence>
<feature type="binding site" evidence="12">
    <location>
        <position position="89"/>
    </location>
    <ligand>
        <name>Na(+)</name>
        <dbReference type="ChEBI" id="CHEBI:29101"/>
        <note>structural</note>
    </ligand>
</feature>
<dbReference type="STRING" id="543877.AM2010_360"/>
<dbReference type="OrthoDB" id="9806299at2"/>
<keyword evidence="8 12" id="KW-0472">Membrane</keyword>
<keyword evidence="3" id="KW-0997">Cell inner membrane</keyword>
<dbReference type="Proteomes" id="UP000037643">
    <property type="component" value="Chromosome"/>
</dbReference>
<keyword evidence="5 12" id="KW-1133">Transmembrane helix</keyword>
<dbReference type="NCBIfam" id="TIGR00494">
    <property type="entry name" value="crcB"/>
    <property type="match status" value="1"/>
</dbReference>
<accession>A0A0G3X7R7</accession>
<comment type="subcellular location">
    <subcellularLocation>
        <location evidence="1 12">Cell membrane</location>
        <topology evidence="1 12">Multi-pass membrane protein</topology>
    </subcellularLocation>
</comment>
<dbReference type="GO" id="GO:0046872">
    <property type="term" value="F:metal ion binding"/>
    <property type="evidence" value="ECO:0007669"/>
    <property type="project" value="UniProtKB-KW"/>
</dbReference>
<proteinExistence type="inferred from homology"/>
<feature type="transmembrane region" description="Helical" evidence="12">
    <location>
        <begin position="78"/>
        <end position="102"/>
    </location>
</feature>
<dbReference type="RefSeq" id="WP_047805616.1">
    <property type="nucleotide sequence ID" value="NZ_CP011805.1"/>
</dbReference>
<comment type="activity regulation">
    <text evidence="12">Na(+) is not transported, but it plays an essential structural role and its presence is essential for fluoride channel function.</text>
</comment>
<keyword evidence="7 12" id="KW-0406">Ion transport</keyword>
<evidence type="ECO:0000256" key="2">
    <source>
        <dbReference type="ARBA" id="ARBA00022475"/>
    </source>
</evidence>
<dbReference type="PATRIC" id="fig|543877.4.peg.362"/>
<keyword evidence="6 12" id="KW-0915">Sodium</keyword>
<comment type="catalytic activity">
    <reaction evidence="11">
        <text>fluoride(in) = fluoride(out)</text>
        <dbReference type="Rhea" id="RHEA:76159"/>
        <dbReference type="ChEBI" id="CHEBI:17051"/>
    </reaction>
    <physiologicalReaction direction="left-to-right" evidence="11">
        <dbReference type="Rhea" id="RHEA:76160"/>
    </physiologicalReaction>
</comment>
<keyword evidence="14" id="KW-1185">Reference proteome</keyword>
<evidence type="ECO:0000256" key="12">
    <source>
        <dbReference type="HAMAP-Rule" id="MF_00454"/>
    </source>
</evidence>
<dbReference type="Pfam" id="PF02537">
    <property type="entry name" value="CRCB"/>
    <property type="match status" value="1"/>
</dbReference>
<evidence type="ECO:0000256" key="4">
    <source>
        <dbReference type="ARBA" id="ARBA00022692"/>
    </source>
</evidence>
<evidence type="ECO:0000256" key="11">
    <source>
        <dbReference type="ARBA" id="ARBA00035585"/>
    </source>
</evidence>
<feature type="transmembrane region" description="Helical" evidence="12">
    <location>
        <begin position="108"/>
        <end position="132"/>
    </location>
</feature>
<comment type="function">
    <text evidence="12">Fluoride-specific ion channel. Important for reducing fluoride concentration in the cell, thus reducing its toxicity.</text>
</comment>
<feature type="transmembrane region" description="Helical" evidence="12">
    <location>
        <begin position="7"/>
        <end position="25"/>
    </location>
</feature>
<evidence type="ECO:0000256" key="1">
    <source>
        <dbReference type="ARBA" id="ARBA00004651"/>
    </source>
</evidence>
<dbReference type="GO" id="GO:0062054">
    <property type="term" value="F:fluoride channel activity"/>
    <property type="evidence" value="ECO:0007669"/>
    <property type="project" value="UniProtKB-UniRule"/>
</dbReference>
<gene>
    <name evidence="12" type="primary">fluC</name>
    <name evidence="12" type="synonym">crcB</name>
    <name evidence="13" type="ORF">AM2010_360</name>
</gene>
<comment type="similarity">
    <text evidence="10 12">Belongs to the fluoride channel Fluc/FEX (TC 1.A.43) family.</text>
</comment>
<evidence type="ECO:0000256" key="3">
    <source>
        <dbReference type="ARBA" id="ARBA00022519"/>
    </source>
</evidence>
<reference evidence="13 14" key="1">
    <citation type="submission" date="2015-06" db="EMBL/GenBank/DDBJ databases">
        <authorList>
            <person name="Kim K.M."/>
        </authorList>
    </citation>
    <scope>NUCLEOTIDE SEQUENCE [LARGE SCALE GENOMIC DNA]</scope>
    <source>
        <strain evidence="13 14">KCTC 22370</strain>
    </source>
</reference>
<dbReference type="GO" id="GO:0005886">
    <property type="term" value="C:plasma membrane"/>
    <property type="evidence" value="ECO:0007669"/>
    <property type="project" value="UniProtKB-SubCell"/>
</dbReference>
<evidence type="ECO:0000313" key="14">
    <source>
        <dbReference type="Proteomes" id="UP000037643"/>
    </source>
</evidence>
<keyword evidence="4 12" id="KW-0812">Transmembrane</keyword>
<dbReference type="GO" id="GO:0140114">
    <property type="term" value="P:cellular detoxification of fluoride"/>
    <property type="evidence" value="ECO:0007669"/>
    <property type="project" value="UniProtKB-UniRule"/>
</dbReference>
<dbReference type="PANTHER" id="PTHR28259:SF1">
    <property type="entry name" value="FLUORIDE EXPORT PROTEIN 1-RELATED"/>
    <property type="match status" value="1"/>
</dbReference>
<dbReference type="PANTHER" id="PTHR28259">
    <property type="entry name" value="FLUORIDE EXPORT PROTEIN 1-RELATED"/>
    <property type="match status" value="1"/>
</dbReference>
<keyword evidence="9 12" id="KW-0407">Ion channel</keyword>
<dbReference type="AlphaFoldDB" id="A0A0G3X7R7"/>
<dbReference type="EMBL" id="CP011805">
    <property type="protein sequence ID" value="AKM06448.1"/>
    <property type="molecule type" value="Genomic_DNA"/>
</dbReference>
<keyword evidence="12" id="KW-0479">Metal-binding</keyword>
<feature type="transmembrane region" description="Helical" evidence="12">
    <location>
        <begin position="45"/>
        <end position="66"/>
    </location>
</feature>